<dbReference type="EMBL" id="CAJJDN010000018">
    <property type="protein sequence ID" value="CAD8063812.1"/>
    <property type="molecule type" value="Genomic_DNA"/>
</dbReference>
<protein>
    <submittedName>
        <fullName evidence="1">Uncharacterized protein</fullName>
    </submittedName>
</protein>
<evidence type="ECO:0000313" key="2">
    <source>
        <dbReference type="Proteomes" id="UP000692954"/>
    </source>
</evidence>
<organism evidence="1 2">
    <name type="scientific">Paramecium sonneborni</name>
    <dbReference type="NCBI Taxonomy" id="65129"/>
    <lineage>
        <taxon>Eukaryota</taxon>
        <taxon>Sar</taxon>
        <taxon>Alveolata</taxon>
        <taxon>Ciliophora</taxon>
        <taxon>Intramacronucleata</taxon>
        <taxon>Oligohymenophorea</taxon>
        <taxon>Peniculida</taxon>
        <taxon>Parameciidae</taxon>
        <taxon>Paramecium</taxon>
    </lineage>
</organism>
<evidence type="ECO:0000313" key="1">
    <source>
        <dbReference type="EMBL" id="CAD8063812.1"/>
    </source>
</evidence>
<accession>A0A8S1LCS5</accession>
<gene>
    <name evidence="1" type="ORF">PSON_ATCC_30995.1.T0180179</name>
</gene>
<proteinExistence type="predicted"/>
<dbReference type="Proteomes" id="UP000692954">
    <property type="component" value="Unassembled WGS sequence"/>
</dbReference>
<comment type="caution">
    <text evidence="1">The sequence shown here is derived from an EMBL/GenBank/DDBJ whole genome shotgun (WGS) entry which is preliminary data.</text>
</comment>
<sequence length="201" mass="23923">MEKKSFRAKRSKRYEVTTSEERATIIEMKNNGATCKEISLVLKKNIKTIQSIKSIEKRSEYGELKKALIQFGYEWVIQNKNLEIENIRRLTKIVNRLIKEQLTSKSSEFQKLIPEHKKLSNKRRIIQQIVDSIVQKVLNNRQVFETPDLTNQFKIIPKEEEPDNQNIEQQLLIRQFTILQIINYAYTQFMRSVDQQNDHKI</sequence>
<name>A0A8S1LCS5_9CILI</name>
<keyword evidence="2" id="KW-1185">Reference proteome</keyword>
<reference evidence="1" key="1">
    <citation type="submission" date="2021-01" db="EMBL/GenBank/DDBJ databases">
        <authorList>
            <consortium name="Genoscope - CEA"/>
            <person name="William W."/>
        </authorList>
    </citation>
    <scope>NUCLEOTIDE SEQUENCE</scope>
</reference>
<dbReference type="AlphaFoldDB" id="A0A8S1LCS5"/>